<name>E6QEN0_9ZZZZ</name>
<proteinExistence type="predicted"/>
<protein>
    <submittedName>
        <fullName evidence="1">Uncharacterized protein</fullName>
    </submittedName>
</protein>
<organism evidence="1">
    <name type="scientific">mine drainage metagenome</name>
    <dbReference type="NCBI Taxonomy" id="410659"/>
    <lineage>
        <taxon>unclassified sequences</taxon>
        <taxon>metagenomes</taxon>
        <taxon>ecological metagenomes</taxon>
    </lineage>
</organism>
<comment type="caution">
    <text evidence="1">The sequence shown here is derived from an EMBL/GenBank/DDBJ whole genome shotgun (WGS) entry which is preliminary data.</text>
</comment>
<sequence length="91" mass="10607">MLKSVYPPARDALWGLYDKMGGMASKTRTVLCMDAQANTPAFLRDELQRSADSRRYRIALIMPRARAARPVEKKFSIRILYHYRQADFNRI</sequence>
<gene>
    <name evidence="1" type="ORF">CARN5_0846</name>
</gene>
<dbReference type="AlphaFoldDB" id="E6QEN0"/>
<accession>E6QEN0</accession>
<reference evidence="1" key="1">
    <citation type="submission" date="2009-10" db="EMBL/GenBank/DDBJ databases">
        <title>Diversity of trophic interactions inside an arsenic-rich microbial ecosystem.</title>
        <authorList>
            <person name="Bertin P.N."/>
            <person name="Heinrich-Salmeron A."/>
            <person name="Pelletier E."/>
            <person name="Goulhen-Chollet F."/>
            <person name="Arsene-Ploetze F."/>
            <person name="Gallien S."/>
            <person name="Calteau A."/>
            <person name="Vallenet D."/>
            <person name="Casiot C."/>
            <person name="Chane-Woon-Ming B."/>
            <person name="Giloteaux L."/>
            <person name="Barakat M."/>
            <person name="Bonnefoy V."/>
            <person name="Bruneel O."/>
            <person name="Chandler M."/>
            <person name="Cleiss J."/>
            <person name="Duran R."/>
            <person name="Elbaz-Poulichet F."/>
            <person name="Fonknechten N."/>
            <person name="Lauga B."/>
            <person name="Mornico D."/>
            <person name="Ortet P."/>
            <person name="Schaeffer C."/>
            <person name="Siguier P."/>
            <person name="Alexander Thil Smith A."/>
            <person name="Van Dorsselaer A."/>
            <person name="Weissenbach J."/>
            <person name="Medigue C."/>
            <person name="Le Paslier D."/>
        </authorList>
    </citation>
    <scope>NUCLEOTIDE SEQUENCE</scope>
</reference>
<evidence type="ECO:0000313" key="1">
    <source>
        <dbReference type="EMBL" id="CBI05656.1"/>
    </source>
</evidence>
<dbReference type="EMBL" id="CABP01000129">
    <property type="protein sequence ID" value="CBI05656.1"/>
    <property type="molecule type" value="Genomic_DNA"/>
</dbReference>